<dbReference type="Pfam" id="PF03466">
    <property type="entry name" value="LysR_substrate"/>
    <property type="match status" value="1"/>
</dbReference>
<gene>
    <name evidence="6" type="ORF">F543_23030</name>
</gene>
<dbReference type="InterPro" id="IPR000847">
    <property type="entry name" value="LysR_HTH_N"/>
</dbReference>
<organism evidence="6 7">
    <name type="scientific">Bibersteinia trehalosi USDA-ARS-USMARC-189</name>
    <dbReference type="NCBI Taxonomy" id="1263831"/>
    <lineage>
        <taxon>Bacteria</taxon>
        <taxon>Pseudomonadati</taxon>
        <taxon>Pseudomonadota</taxon>
        <taxon>Gammaproteobacteria</taxon>
        <taxon>Pasteurellales</taxon>
        <taxon>Pasteurellaceae</taxon>
        <taxon>Bibersteinia</taxon>
    </lineage>
</organism>
<dbReference type="CDD" id="cd08422">
    <property type="entry name" value="PBP2_CrgA_like"/>
    <property type="match status" value="1"/>
</dbReference>
<evidence type="ECO:0000256" key="4">
    <source>
        <dbReference type="ARBA" id="ARBA00023163"/>
    </source>
</evidence>
<dbReference type="InterPro" id="IPR036390">
    <property type="entry name" value="WH_DNA-bd_sf"/>
</dbReference>
<reference evidence="6 7" key="1">
    <citation type="submission" date="2013-12" db="EMBL/GenBank/DDBJ databases">
        <title>Annotation of the Bibersteinia trehalosi USDA-ARS-USMARC-189 complete genome.</title>
        <authorList>
            <person name="Harhay G.P."/>
            <person name="McVey S."/>
            <person name="Clawson M.L."/>
            <person name="Bono J."/>
            <person name="Heaton M.P."/>
            <person name="Chitko-Mckown C.G."/>
            <person name="Harhay D.M."/>
            <person name="Smith T.P.L."/>
        </authorList>
    </citation>
    <scope>NUCLEOTIDE SEQUENCE [LARGE SCALE GENOMIC DNA]</scope>
    <source>
        <strain evidence="6 7">USDA-ARS-USMARC-189</strain>
    </source>
</reference>
<evidence type="ECO:0000256" key="1">
    <source>
        <dbReference type="ARBA" id="ARBA00009437"/>
    </source>
</evidence>
<evidence type="ECO:0000256" key="3">
    <source>
        <dbReference type="ARBA" id="ARBA00023125"/>
    </source>
</evidence>
<keyword evidence="4" id="KW-0804">Transcription</keyword>
<dbReference type="Pfam" id="PF00126">
    <property type="entry name" value="HTH_1"/>
    <property type="match status" value="1"/>
</dbReference>
<dbReference type="SUPFAM" id="SSF53850">
    <property type="entry name" value="Periplasmic binding protein-like II"/>
    <property type="match status" value="1"/>
</dbReference>
<accession>A0ABM5PGY8</accession>
<dbReference type="PROSITE" id="PS50931">
    <property type="entry name" value="HTH_LYSR"/>
    <property type="match status" value="1"/>
</dbReference>
<dbReference type="SUPFAM" id="SSF46785">
    <property type="entry name" value="Winged helix' DNA-binding domain"/>
    <property type="match status" value="1"/>
</dbReference>
<dbReference type="PANTHER" id="PTHR30537">
    <property type="entry name" value="HTH-TYPE TRANSCRIPTIONAL REGULATOR"/>
    <property type="match status" value="1"/>
</dbReference>
<evidence type="ECO:0000313" key="6">
    <source>
        <dbReference type="EMBL" id="AHG85158.1"/>
    </source>
</evidence>
<evidence type="ECO:0000256" key="2">
    <source>
        <dbReference type="ARBA" id="ARBA00023015"/>
    </source>
</evidence>
<dbReference type="InterPro" id="IPR036388">
    <property type="entry name" value="WH-like_DNA-bd_sf"/>
</dbReference>
<evidence type="ECO:0000259" key="5">
    <source>
        <dbReference type="PROSITE" id="PS50931"/>
    </source>
</evidence>
<dbReference type="Gene3D" id="1.10.10.10">
    <property type="entry name" value="Winged helix-like DNA-binding domain superfamily/Winged helix DNA-binding domain"/>
    <property type="match status" value="1"/>
</dbReference>
<protein>
    <recommendedName>
        <fullName evidence="5">HTH lysR-type domain-containing protein</fullName>
    </recommendedName>
</protein>
<comment type="similarity">
    <text evidence="1">Belongs to the LysR transcriptional regulatory family.</text>
</comment>
<dbReference type="Gene3D" id="3.40.190.290">
    <property type="match status" value="1"/>
</dbReference>
<keyword evidence="7" id="KW-1185">Reference proteome</keyword>
<dbReference type="InterPro" id="IPR058163">
    <property type="entry name" value="LysR-type_TF_proteobact-type"/>
</dbReference>
<sequence length="288" mass="32977">MNNKMHTFDDMQLFVQVAENNSFVKAAEKLGLATSTVSQRIQKLEQRLGLQLLHRTTRKISLTEAGLHYFEKARQIIHDAEVLYQSLDQLTDNPMGSVRISAPVDFTYQIFAPLIPLFYQRFPHIRLDIDTSSRRVDLLSEPFDLAIRMGEIHNENLIARKLTDFRFYLYAGQDYLARYGTPQTLAELALHRCLAFQQNHWQLQDRHNKTHKVYFDAVLTGQNLGLLGQLSATGMGIALLPEMLGKHFGLQTVLPHFSGKTETAYAVTGTRLLPKKVQVLIEFLKEHL</sequence>
<dbReference type="InterPro" id="IPR005119">
    <property type="entry name" value="LysR_subst-bd"/>
</dbReference>
<dbReference type="EMBL" id="CP006955">
    <property type="protein sequence ID" value="AHG85158.1"/>
    <property type="molecule type" value="Genomic_DNA"/>
</dbReference>
<keyword evidence="3" id="KW-0238">DNA-binding</keyword>
<evidence type="ECO:0000313" key="7">
    <source>
        <dbReference type="Proteomes" id="UP000019092"/>
    </source>
</evidence>
<name>A0ABM5PGY8_BIBTR</name>
<feature type="domain" description="HTH lysR-type" evidence="5">
    <location>
        <begin position="6"/>
        <end position="63"/>
    </location>
</feature>
<keyword evidence="2" id="KW-0805">Transcription regulation</keyword>
<dbReference type="PANTHER" id="PTHR30537:SF5">
    <property type="entry name" value="HTH-TYPE TRANSCRIPTIONAL ACTIVATOR TTDR-RELATED"/>
    <property type="match status" value="1"/>
</dbReference>
<dbReference type="Proteomes" id="UP000019092">
    <property type="component" value="Chromosome"/>
</dbReference>
<proteinExistence type="inferred from homology"/>